<feature type="transmembrane region" description="Helical" evidence="6">
    <location>
        <begin position="335"/>
        <end position="364"/>
    </location>
</feature>
<feature type="transmembrane region" description="Helical" evidence="6">
    <location>
        <begin position="689"/>
        <end position="708"/>
    </location>
</feature>
<dbReference type="Pfam" id="PF02687">
    <property type="entry name" value="FtsX"/>
    <property type="match status" value="2"/>
</dbReference>
<evidence type="ECO:0000256" key="2">
    <source>
        <dbReference type="ARBA" id="ARBA00022475"/>
    </source>
</evidence>
<dbReference type="Proteomes" id="UP000037515">
    <property type="component" value="Unassembled WGS sequence"/>
</dbReference>
<feature type="transmembrane region" description="Helical" evidence="6">
    <location>
        <begin position="411"/>
        <end position="432"/>
    </location>
</feature>
<dbReference type="PANTHER" id="PTHR30287">
    <property type="entry name" value="MEMBRANE COMPONENT OF PREDICTED ABC SUPERFAMILY METABOLITE UPTAKE TRANSPORTER"/>
    <property type="match status" value="1"/>
</dbReference>
<comment type="subcellular location">
    <subcellularLocation>
        <location evidence="1">Cell membrane</location>
        <topology evidence="1">Multi-pass membrane protein</topology>
    </subcellularLocation>
</comment>
<evidence type="ECO:0000259" key="7">
    <source>
        <dbReference type="Pfam" id="PF02687"/>
    </source>
</evidence>
<dbReference type="GO" id="GO:0005886">
    <property type="term" value="C:plasma membrane"/>
    <property type="evidence" value="ECO:0007669"/>
    <property type="project" value="UniProtKB-SubCell"/>
</dbReference>
<feature type="transmembrane region" description="Helical" evidence="6">
    <location>
        <begin position="292"/>
        <end position="315"/>
    </location>
</feature>
<protein>
    <submittedName>
        <fullName evidence="8">ABC transporter permease</fullName>
    </submittedName>
</protein>
<evidence type="ECO:0000256" key="6">
    <source>
        <dbReference type="SAM" id="Phobius"/>
    </source>
</evidence>
<accession>A0A0M0HNA1</accession>
<name>A0A0M0HNA1_VIBNE</name>
<dbReference type="EMBL" id="LHPJ01000007">
    <property type="protein sequence ID" value="KOO03529.1"/>
    <property type="molecule type" value="Genomic_DNA"/>
</dbReference>
<feature type="transmembrane region" description="Helical" evidence="6">
    <location>
        <begin position="21"/>
        <end position="40"/>
    </location>
</feature>
<dbReference type="PATRIC" id="fig|693.5.peg.1898"/>
<feature type="transmembrane region" description="Helical" evidence="6">
    <location>
        <begin position="385"/>
        <end position="405"/>
    </location>
</feature>
<feature type="transmembrane region" description="Helical" evidence="6">
    <location>
        <begin position="781"/>
        <end position="801"/>
    </location>
</feature>
<reference evidence="9" key="1">
    <citation type="submission" date="2015-08" db="EMBL/GenBank/DDBJ databases">
        <title>Vibrio galatheae sp. nov., a novel member of the Vibrionaceae family isolated from the Solomon Islands.</title>
        <authorList>
            <person name="Giubergia S."/>
            <person name="Machado H."/>
            <person name="Mateiu R.V."/>
            <person name="Gram L."/>
        </authorList>
    </citation>
    <scope>NUCLEOTIDE SEQUENCE [LARGE SCALE GENOMIC DNA]</scope>
    <source>
        <strain evidence="9">DSM 19584</strain>
    </source>
</reference>
<evidence type="ECO:0000256" key="3">
    <source>
        <dbReference type="ARBA" id="ARBA00022692"/>
    </source>
</evidence>
<feature type="transmembrane region" description="Helical" evidence="6">
    <location>
        <begin position="243"/>
        <end position="265"/>
    </location>
</feature>
<evidence type="ECO:0000313" key="9">
    <source>
        <dbReference type="Proteomes" id="UP000037515"/>
    </source>
</evidence>
<gene>
    <name evidence="8" type="ORF">AKJ17_09275</name>
</gene>
<organism evidence="8 9">
    <name type="scientific">Vibrio nereis</name>
    <dbReference type="NCBI Taxonomy" id="693"/>
    <lineage>
        <taxon>Bacteria</taxon>
        <taxon>Pseudomonadati</taxon>
        <taxon>Pseudomonadota</taxon>
        <taxon>Gammaproteobacteria</taxon>
        <taxon>Vibrionales</taxon>
        <taxon>Vibrionaceae</taxon>
        <taxon>Vibrio</taxon>
    </lineage>
</organism>
<feature type="domain" description="ABC3 transporter permease C-terminal" evidence="7">
    <location>
        <begin position="692"/>
        <end position="807"/>
    </location>
</feature>
<evidence type="ECO:0000256" key="4">
    <source>
        <dbReference type="ARBA" id="ARBA00022989"/>
    </source>
</evidence>
<proteinExistence type="predicted"/>
<sequence>MLWPVVKALLGHYRRYPFQIVLVWLGLTLGVSLLVGVSSINDHARKSYEHGEKLFSNPLPYRIRPKHATSKIPQGFYVQLRRDGFHQCAPFENLTVHTANGADLTLVGIDPVAMLNFKSGAVLHNEPSLDLMKAPFPILVSMDLAEHMKWQDGQFLKLDSGTELGPIAIDKQETLNGTRIIADIALLRMLERSSGLAFIACSEMPKEKLETLKSILPAGMELSRSSRQELESLTQAFHMNLNAMGMLSFLVGLFIFYQAMSLSLVQRQLLVGILRQTGVSGWQLMQALMLELLILVFLSWLCGNVFGLFLANQLIPGVSASLSDLYDANVGLDVHWSWAASLYSLALALIGAAIACAWPLVRLLRAQPIRLTMRLSLVRFAGTEFAVQALIACAFAVAAIAIYQAPKTQESGFAIIALMLLSVALFTPFLIWKVFNSLSYSLRWVKVRWFFADAAASMSYRGVATMGFMLAMAANIGVETMVGSFRDTTDKWLSQRLAADLYIYPNNSAAGRVSGWLSEQPEVESVLWRWEKEVSTASGVLQVVSTGASENELDSLTVKLGVPNYWYHMHHSKGVMVSESMALKLGIRPGDDINVPELGSGWQVVGVYYDYGNPYNQIMLSHRNWLYAFAGSGSVALGAVINEGVNPIGLKRRLESVFRIDSERVFDNGHIHQQALRVFDRTFSIADTLGNITLVIAVFGIFFATVAGEISRQKHISLLRCVGMSGKELILMGSLQLFVFGAISILIALPLGLALARLVVDIIIKQSFGWTLELQVIPFEYFQTIALAMGSLMLAGAIPVYRMVRNTPMKSLRDSL</sequence>
<comment type="caution">
    <text evidence="8">The sequence shown here is derived from an EMBL/GenBank/DDBJ whole genome shotgun (WGS) entry which is preliminary data.</text>
</comment>
<keyword evidence="4 6" id="KW-1133">Transmembrane helix</keyword>
<feature type="domain" description="ABC3 transporter permease C-terminal" evidence="7">
    <location>
        <begin position="244"/>
        <end position="368"/>
    </location>
</feature>
<keyword evidence="2" id="KW-1003">Cell membrane</keyword>
<keyword evidence="3 6" id="KW-0812">Transmembrane</keyword>
<keyword evidence="5 6" id="KW-0472">Membrane</keyword>
<feature type="transmembrane region" description="Helical" evidence="6">
    <location>
        <begin position="729"/>
        <end position="751"/>
    </location>
</feature>
<dbReference type="RefSeq" id="WP_053395517.1">
    <property type="nucleotide sequence ID" value="NZ_LHPJ01000007.1"/>
</dbReference>
<evidence type="ECO:0000256" key="5">
    <source>
        <dbReference type="ARBA" id="ARBA00023136"/>
    </source>
</evidence>
<dbReference type="InterPro" id="IPR038766">
    <property type="entry name" value="Membrane_comp_ABC_pdt"/>
</dbReference>
<evidence type="ECO:0000256" key="1">
    <source>
        <dbReference type="ARBA" id="ARBA00004651"/>
    </source>
</evidence>
<dbReference type="STRING" id="693.AKJ17_09275"/>
<dbReference type="InterPro" id="IPR003838">
    <property type="entry name" value="ABC3_permease_C"/>
</dbReference>
<dbReference type="OrthoDB" id="343744at2"/>
<keyword evidence="9" id="KW-1185">Reference proteome</keyword>
<evidence type="ECO:0000313" key="8">
    <source>
        <dbReference type="EMBL" id="KOO03529.1"/>
    </source>
</evidence>
<dbReference type="PANTHER" id="PTHR30287:SF2">
    <property type="entry name" value="BLL1001 PROTEIN"/>
    <property type="match status" value="1"/>
</dbReference>
<dbReference type="AlphaFoldDB" id="A0A0M0HNA1"/>